<dbReference type="AlphaFoldDB" id="A0AAV3YHP4"/>
<sequence length="85" mass="9548">MQTMITSWSLEEDGARFSIASVDSKDIRQTIDVEHHNEEIYGDIDFIHADGARTSSKNTSNFDSVNENVELTLTQGKAYVIIKVN</sequence>
<organism evidence="1 2">
    <name type="scientific">Plakobranchus ocellatus</name>
    <dbReference type="NCBI Taxonomy" id="259542"/>
    <lineage>
        <taxon>Eukaryota</taxon>
        <taxon>Metazoa</taxon>
        <taxon>Spiralia</taxon>
        <taxon>Lophotrochozoa</taxon>
        <taxon>Mollusca</taxon>
        <taxon>Gastropoda</taxon>
        <taxon>Heterobranchia</taxon>
        <taxon>Euthyneura</taxon>
        <taxon>Panpulmonata</taxon>
        <taxon>Sacoglossa</taxon>
        <taxon>Placobranchoidea</taxon>
        <taxon>Plakobranchidae</taxon>
        <taxon>Plakobranchus</taxon>
    </lineage>
</organism>
<name>A0AAV3YHP4_9GAST</name>
<gene>
    <name evidence="1" type="ORF">PoB_000817300</name>
</gene>
<proteinExistence type="predicted"/>
<evidence type="ECO:0000313" key="1">
    <source>
        <dbReference type="EMBL" id="GFN81667.1"/>
    </source>
</evidence>
<comment type="caution">
    <text evidence="1">The sequence shown here is derived from an EMBL/GenBank/DDBJ whole genome shotgun (WGS) entry which is preliminary data.</text>
</comment>
<accession>A0AAV3YHP4</accession>
<evidence type="ECO:0000313" key="2">
    <source>
        <dbReference type="Proteomes" id="UP000735302"/>
    </source>
</evidence>
<dbReference type="EMBL" id="BLXT01000945">
    <property type="protein sequence ID" value="GFN81667.1"/>
    <property type="molecule type" value="Genomic_DNA"/>
</dbReference>
<keyword evidence="2" id="KW-1185">Reference proteome</keyword>
<reference evidence="1 2" key="1">
    <citation type="journal article" date="2021" name="Elife">
        <title>Chloroplast acquisition without the gene transfer in kleptoplastic sea slugs, Plakobranchus ocellatus.</title>
        <authorList>
            <person name="Maeda T."/>
            <person name="Takahashi S."/>
            <person name="Yoshida T."/>
            <person name="Shimamura S."/>
            <person name="Takaki Y."/>
            <person name="Nagai Y."/>
            <person name="Toyoda A."/>
            <person name="Suzuki Y."/>
            <person name="Arimoto A."/>
            <person name="Ishii H."/>
            <person name="Satoh N."/>
            <person name="Nishiyama T."/>
            <person name="Hasebe M."/>
            <person name="Maruyama T."/>
            <person name="Minagawa J."/>
            <person name="Obokata J."/>
            <person name="Shigenobu S."/>
        </authorList>
    </citation>
    <scope>NUCLEOTIDE SEQUENCE [LARGE SCALE GENOMIC DNA]</scope>
</reference>
<protein>
    <submittedName>
        <fullName evidence="1">Uncharacterized protein</fullName>
    </submittedName>
</protein>
<dbReference type="Proteomes" id="UP000735302">
    <property type="component" value="Unassembled WGS sequence"/>
</dbReference>